<dbReference type="STRING" id="137733.SAMN05421767_10210"/>
<keyword evidence="5 8" id="KW-0812">Transmembrane</keyword>
<dbReference type="Proteomes" id="UP000198556">
    <property type="component" value="Unassembled WGS sequence"/>
</dbReference>
<feature type="transmembrane region" description="Helical" evidence="8">
    <location>
        <begin position="86"/>
        <end position="110"/>
    </location>
</feature>
<dbReference type="RefSeq" id="WP_089745569.1">
    <property type="nucleotide sequence ID" value="NZ_FOGF01000002.1"/>
</dbReference>
<keyword evidence="6 8" id="KW-1133">Transmembrane helix</keyword>
<gene>
    <name evidence="9" type="ORF">SAMN05421767_10210</name>
</gene>
<dbReference type="GO" id="GO:0055085">
    <property type="term" value="P:transmembrane transport"/>
    <property type="evidence" value="ECO:0007669"/>
    <property type="project" value="TreeGrafter"/>
</dbReference>
<feature type="transmembrane region" description="Helical" evidence="8">
    <location>
        <begin position="281"/>
        <end position="308"/>
    </location>
</feature>
<evidence type="ECO:0000256" key="2">
    <source>
        <dbReference type="ARBA" id="ARBA00009773"/>
    </source>
</evidence>
<name>A0A1H9H6J8_9LACT</name>
<evidence type="ECO:0000256" key="8">
    <source>
        <dbReference type="SAM" id="Phobius"/>
    </source>
</evidence>
<evidence type="ECO:0000256" key="5">
    <source>
        <dbReference type="ARBA" id="ARBA00022692"/>
    </source>
</evidence>
<feature type="transmembrane region" description="Helical" evidence="8">
    <location>
        <begin position="242"/>
        <end position="275"/>
    </location>
</feature>
<keyword evidence="10" id="KW-1185">Reference proteome</keyword>
<evidence type="ECO:0000313" key="9">
    <source>
        <dbReference type="EMBL" id="SEQ57955.1"/>
    </source>
</evidence>
<feature type="transmembrane region" description="Helical" evidence="8">
    <location>
        <begin position="346"/>
        <end position="370"/>
    </location>
</feature>
<dbReference type="PANTHER" id="PTHR21716:SF53">
    <property type="entry name" value="PERMEASE PERM-RELATED"/>
    <property type="match status" value="1"/>
</dbReference>
<keyword evidence="3" id="KW-0813">Transport</keyword>
<evidence type="ECO:0000256" key="3">
    <source>
        <dbReference type="ARBA" id="ARBA00022448"/>
    </source>
</evidence>
<dbReference type="GO" id="GO:0005886">
    <property type="term" value="C:plasma membrane"/>
    <property type="evidence" value="ECO:0007669"/>
    <property type="project" value="UniProtKB-SubCell"/>
</dbReference>
<comment type="similarity">
    <text evidence="2">Belongs to the autoinducer-2 exporter (AI-2E) (TC 2.A.86) family.</text>
</comment>
<keyword evidence="7 8" id="KW-0472">Membrane</keyword>
<organism evidence="9 10">
    <name type="scientific">Granulicatella balaenopterae</name>
    <dbReference type="NCBI Taxonomy" id="137733"/>
    <lineage>
        <taxon>Bacteria</taxon>
        <taxon>Bacillati</taxon>
        <taxon>Bacillota</taxon>
        <taxon>Bacilli</taxon>
        <taxon>Lactobacillales</taxon>
        <taxon>Carnobacteriaceae</taxon>
        <taxon>Granulicatella</taxon>
    </lineage>
</organism>
<dbReference type="PANTHER" id="PTHR21716">
    <property type="entry name" value="TRANSMEMBRANE PROTEIN"/>
    <property type="match status" value="1"/>
</dbReference>
<evidence type="ECO:0000256" key="6">
    <source>
        <dbReference type="ARBA" id="ARBA00022989"/>
    </source>
</evidence>
<feature type="transmembrane region" description="Helical" evidence="8">
    <location>
        <begin position="320"/>
        <end position="340"/>
    </location>
</feature>
<sequence>MKEKAPKNQASWFWKWFLNNQLVTVLIIILLFLINIWMFTKVAYLFTPLQSLSKIVGLPVIGAGILFYLLKPGMQFLQKKGIPKKYAVWIMLIVMVLVIVAMVFSVIPIIQQQIVDFVSQWPYYYEATANQVNTFIKSRAWEEIQAQLTQINLDFVKSFTSKLNGVVNTTFLGLGSVVGAVSEIVIGLITMPIILYYLMVDGEKILPTVAKFFPTKSRKKIIEVFSEMNDQISQYIRGQITVALAVAIMFMIGYAIIGLPYGMTIAILAGMLNIIPYVGSFFGMVPAVIVAFVHSPWMLLQVIIVFSIEQTIEGRILSPLILGNSLKIHPATILFILLTAGRLFGLVGLLLGIPGYAVLKVIVTHLFAWYKEHSGLYPEVIPIVNLPEGEQAELLEKNKK</sequence>
<dbReference type="InterPro" id="IPR002549">
    <property type="entry name" value="AI-2E-like"/>
</dbReference>
<dbReference type="Pfam" id="PF01594">
    <property type="entry name" value="AI-2E_transport"/>
    <property type="match status" value="1"/>
</dbReference>
<feature type="transmembrane region" description="Helical" evidence="8">
    <location>
        <begin position="171"/>
        <end position="198"/>
    </location>
</feature>
<accession>A0A1H9H6J8</accession>
<dbReference type="AlphaFoldDB" id="A0A1H9H6J8"/>
<dbReference type="OrthoDB" id="9793390at2"/>
<protein>
    <submittedName>
        <fullName evidence="9">Predicted PurR-regulated permease PerM</fullName>
    </submittedName>
</protein>
<evidence type="ECO:0000256" key="1">
    <source>
        <dbReference type="ARBA" id="ARBA00004651"/>
    </source>
</evidence>
<dbReference type="EMBL" id="FOGF01000002">
    <property type="protein sequence ID" value="SEQ57955.1"/>
    <property type="molecule type" value="Genomic_DNA"/>
</dbReference>
<reference evidence="9 10" key="1">
    <citation type="submission" date="2016-10" db="EMBL/GenBank/DDBJ databases">
        <authorList>
            <person name="de Groot N.N."/>
        </authorList>
    </citation>
    <scope>NUCLEOTIDE SEQUENCE [LARGE SCALE GENOMIC DNA]</scope>
    <source>
        <strain evidence="9 10">DSM 15827</strain>
    </source>
</reference>
<comment type="subcellular location">
    <subcellularLocation>
        <location evidence="1">Cell membrane</location>
        <topology evidence="1">Multi-pass membrane protein</topology>
    </subcellularLocation>
</comment>
<proteinExistence type="inferred from homology"/>
<evidence type="ECO:0000256" key="4">
    <source>
        <dbReference type="ARBA" id="ARBA00022475"/>
    </source>
</evidence>
<feature type="transmembrane region" description="Helical" evidence="8">
    <location>
        <begin position="21"/>
        <end position="40"/>
    </location>
</feature>
<keyword evidence="4" id="KW-1003">Cell membrane</keyword>
<evidence type="ECO:0000256" key="7">
    <source>
        <dbReference type="ARBA" id="ARBA00023136"/>
    </source>
</evidence>
<evidence type="ECO:0000313" key="10">
    <source>
        <dbReference type="Proteomes" id="UP000198556"/>
    </source>
</evidence>
<feature type="transmembrane region" description="Helical" evidence="8">
    <location>
        <begin position="52"/>
        <end position="70"/>
    </location>
</feature>